<dbReference type="EMBL" id="JAUSZV010000005">
    <property type="protein sequence ID" value="MDQ0906664.1"/>
    <property type="molecule type" value="Genomic_DNA"/>
</dbReference>
<dbReference type="RefSeq" id="WP_306974607.1">
    <property type="nucleotide sequence ID" value="NZ_JAUSZV010000005.1"/>
</dbReference>
<gene>
    <name evidence="2" type="ORF">QFZ22_002649</name>
</gene>
<evidence type="ECO:0000313" key="2">
    <source>
        <dbReference type="EMBL" id="MDQ0906664.1"/>
    </source>
</evidence>
<accession>A0AAW8F986</accession>
<protein>
    <submittedName>
        <fullName evidence="2">Uncharacterized protein</fullName>
    </submittedName>
</protein>
<feature type="region of interest" description="Disordered" evidence="1">
    <location>
        <begin position="27"/>
        <end position="50"/>
    </location>
</feature>
<feature type="compositionally biased region" description="Basic and acidic residues" evidence="1">
    <location>
        <begin position="30"/>
        <end position="42"/>
    </location>
</feature>
<reference evidence="2" key="1">
    <citation type="submission" date="2023-07" db="EMBL/GenBank/DDBJ databases">
        <title>Comparative genomics of wheat-associated soil bacteria to identify genetic determinants of phenazine resistance.</title>
        <authorList>
            <person name="Mouncey N."/>
        </authorList>
    </citation>
    <scope>NUCLEOTIDE SEQUENCE</scope>
    <source>
        <strain evidence="2">V4I22</strain>
    </source>
</reference>
<organism evidence="2 3">
    <name type="scientific">Streptomyces canus</name>
    <dbReference type="NCBI Taxonomy" id="58343"/>
    <lineage>
        <taxon>Bacteria</taxon>
        <taxon>Bacillati</taxon>
        <taxon>Actinomycetota</taxon>
        <taxon>Actinomycetes</taxon>
        <taxon>Kitasatosporales</taxon>
        <taxon>Streptomycetaceae</taxon>
        <taxon>Streptomyces</taxon>
        <taxon>Streptomyces aurantiacus group</taxon>
    </lineage>
</organism>
<proteinExistence type="predicted"/>
<name>A0AAW8F986_9ACTN</name>
<dbReference type="AlphaFoldDB" id="A0AAW8F986"/>
<comment type="caution">
    <text evidence="2">The sequence shown here is derived from an EMBL/GenBank/DDBJ whole genome shotgun (WGS) entry which is preliminary data.</text>
</comment>
<evidence type="ECO:0000313" key="3">
    <source>
        <dbReference type="Proteomes" id="UP001234216"/>
    </source>
</evidence>
<dbReference type="Proteomes" id="UP001234216">
    <property type="component" value="Unassembled WGS sequence"/>
</dbReference>
<sequence length="50" mass="5810">MNGASVSHNEVYNLPYSGITIGYGWGTNDIGDRQLDEQQFREHHQHQRPR</sequence>
<evidence type="ECO:0000256" key="1">
    <source>
        <dbReference type="SAM" id="MobiDB-lite"/>
    </source>
</evidence>